<dbReference type="GO" id="GO:0043743">
    <property type="term" value="F:LPPG:FO 2-phospho-L-lactate transferase activity"/>
    <property type="evidence" value="ECO:0007669"/>
    <property type="project" value="InterPro"/>
</dbReference>
<accession>A0A852T666</accession>
<reference evidence="4" key="2">
    <citation type="submission" date="2020-08" db="EMBL/GenBank/DDBJ databases">
        <title>The Agave Microbiome: Exploring the role of microbial communities in plant adaptations to desert environments.</title>
        <authorList>
            <person name="Partida-Martinez L.P."/>
        </authorList>
    </citation>
    <scope>NUCLEOTIDE SEQUENCE [LARGE SCALE GENOMIC DNA]</scope>
    <source>
        <strain evidence="4">AT2.8</strain>
    </source>
</reference>
<dbReference type="EMBL" id="JACCBX010000001">
    <property type="protein sequence ID" value="NYE03691.1"/>
    <property type="molecule type" value="Genomic_DNA"/>
</dbReference>
<dbReference type="PANTHER" id="PTHR30135:SF3">
    <property type="entry name" value="GLUCONEOGENESIS FACTOR-RELATED"/>
    <property type="match status" value="1"/>
</dbReference>
<evidence type="ECO:0000313" key="4">
    <source>
        <dbReference type="Proteomes" id="UP000548423"/>
    </source>
</evidence>
<evidence type="ECO:0000256" key="1">
    <source>
        <dbReference type="ARBA" id="ARBA00022490"/>
    </source>
</evidence>
<dbReference type="Gene3D" id="3.40.50.10680">
    <property type="entry name" value="CofD-like domains"/>
    <property type="match status" value="1"/>
</dbReference>
<dbReference type="Pfam" id="PF01933">
    <property type="entry name" value="CofD"/>
    <property type="match status" value="1"/>
</dbReference>
<organism evidence="3 4">
    <name type="scientific">Neobacillus niacini</name>
    <dbReference type="NCBI Taxonomy" id="86668"/>
    <lineage>
        <taxon>Bacteria</taxon>
        <taxon>Bacillati</taxon>
        <taxon>Bacillota</taxon>
        <taxon>Bacilli</taxon>
        <taxon>Bacillales</taxon>
        <taxon>Bacillaceae</taxon>
        <taxon>Neobacillus</taxon>
    </lineage>
</organism>
<dbReference type="InterPro" id="IPR038136">
    <property type="entry name" value="CofD-like_dom_sf"/>
</dbReference>
<dbReference type="Proteomes" id="UP000548423">
    <property type="component" value="Unassembled WGS sequence"/>
</dbReference>
<protein>
    <recommendedName>
        <fullName evidence="2">Gluconeogenesis factor</fullName>
    </recommendedName>
</protein>
<dbReference type="GO" id="GO:0005737">
    <property type="term" value="C:cytoplasm"/>
    <property type="evidence" value="ECO:0007669"/>
    <property type="project" value="UniProtKB-SubCell"/>
</dbReference>
<proteinExistence type="inferred from homology"/>
<evidence type="ECO:0000256" key="2">
    <source>
        <dbReference type="HAMAP-Rule" id="MF_00973"/>
    </source>
</evidence>
<dbReference type="SUPFAM" id="SSF142338">
    <property type="entry name" value="CofD-like"/>
    <property type="match status" value="1"/>
</dbReference>
<dbReference type="HAMAP" id="MF_00973">
    <property type="entry name" value="Gluconeogen_factor"/>
    <property type="match status" value="1"/>
</dbReference>
<gene>
    <name evidence="3" type="ORF">F4694_000410</name>
</gene>
<reference evidence="4" key="1">
    <citation type="submission" date="2020-07" db="EMBL/GenBank/DDBJ databases">
        <authorList>
            <person name="Partida-Martinez L."/>
            <person name="Huntemann M."/>
            <person name="Clum A."/>
            <person name="Wang J."/>
            <person name="Palaniappan K."/>
            <person name="Ritter S."/>
            <person name="Chen I.-M."/>
            <person name="Stamatis D."/>
            <person name="Reddy T."/>
            <person name="O'Malley R."/>
            <person name="Daum C."/>
            <person name="Shapiro N."/>
            <person name="Ivanova N."/>
            <person name="Kyrpides N."/>
            <person name="Woyke T."/>
        </authorList>
    </citation>
    <scope>NUCLEOTIDE SEQUENCE [LARGE SCALE GENOMIC DNA]</scope>
    <source>
        <strain evidence="4">AT2.8</strain>
    </source>
</reference>
<name>A0A852T666_9BACI</name>
<dbReference type="AlphaFoldDB" id="A0A852T666"/>
<dbReference type="InterPro" id="IPR002882">
    <property type="entry name" value="CofD"/>
</dbReference>
<comment type="subcellular location">
    <subcellularLocation>
        <location evidence="2">Cytoplasm</location>
    </subcellularLocation>
</comment>
<dbReference type="GO" id="GO:0008360">
    <property type="term" value="P:regulation of cell shape"/>
    <property type="evidence" value="ECO:0007669"/>
    <property type="project" value="UniProtKB-UniRule"/>
</dbReference>
<comment type="similarity">
    <text evidence="2">Belongs to the gluconeogenesis factor family.</text>
</comment>
<dbReference type="InterPro" id="IPR010119">
    <property type="entry name" value="Gluconeogen_factor"/>
</dbReference>
<comment type="function">
    <text evidence="2">Required for morphogenesis under gluconeogenic growth conditions.</text>
</comment>
<dbReference type="PANTHER" id="PTHR30135">
    <property type="entry name" value="UNCHARACTERIZED PROTEIN YVCK-RELATED"/>
    <property type="match status" value="1"/>
</dbReference>
<dbReference type="CDD" id="cd07187">
    <property type="entry name" value="YvcK_like"/>
    <property type="match status" value="1"/>
</dbReference>
<sequence length="327" mass="35995">MRELGQPRIVIIGGGTGLPVLLRGLKQYPVDITAIVTVADDGGSSGRLRDDLQIPPPGDIRNVLAALSDVEPLVEEMFQHRFKTSNELSGHSLGNLILAAMTSITGNFVHAIQEMSKVLNVRGKVLPAANQSVVLHAEMEDGTVVSGESKIPYSGKRIKKVFLTPEVITPLPESIQAIRQADLIIIGPGSLYTSILPNLLVPRLGEEVCRSHAKKVYICNLMTQAGETHGYTASDHVKAIYDHMACAFMDTILVNDKEIPEDIQLRYNEELADPVHYDLERIFELGIEVVHADIAIQENGALRHDPKKVAKILYNLLLSETKRRYEA</sequence>
<evidence type="ECO:0000313" key="3">
    <source>
        <dbReference type="EMBL" id="NYE03691.1"/>
    </source>
</evidence>
<dbReference type="NCBIfam" id="TIGR01826">
    <property type="entry name" value="CofD_related"/>
    <property type="match status" value="1"/>
</dbReference>
<comment type="caution">
    <text evidence="3">The sequence shown here is derived from an EMBL/GenBank/DDBJ whole genome shotgun (WGS) entry which is preliminary data.</text>
</comment>
<keyword evidence="1 2" id="KW-0963">Cytoplasm</keyword>